<evidence type="ECO:0000256" key="1">
    <source>
        <dbReference type="SAM" id="Phobius"/>
    </source>
</evidence>
<dbReference type="PANTHER" id="PTHR46599">
    <property type="entry name" value="PIGGYBAC TRANSPOSABLE ELEMENT-DERIVED PROTEIN 4"/>
    <property type="match status" value="1"/>
</dbReference>
<evidence type="ECO:0000313" key="4">
    <source>
        <dbReference type="Proteomes" id="UP001292094"/>
    </source>
</evidence>
<name>A0AAE1U4R7_9EUCA</name>
<dbReference type="AlphaFoldDB" id="A0AAE1U4R7"/>
<keyword evidence="1" id="KW-0812">Transmembrane</keyword>
<dbReference type="PANTHER" id="PTHR46599:SF3">
    <property type="entry name" value="PIGGYBAC TRANSPOSABLE ELEMENT-DERIVED PROTEIN 4"/>
    <property type="match status" value="1"/>
</dbReference>
<feature type="transmembrane region" description="Helical" evidence="1">
    <location>
        <begin position="195"/>
        <end position="214"/>
    </location>
</feature>
<evidence type="ECO:0000259" key="2">
    <source>
        <dbReference type="Pfam" id="PF13843"/>
    </source>
</evidence>
<sequence length="427" mass="48204">MKPQKYAVKLYMLAESASGYIWNFKVYSGISQPASDTVLDLVEQLEGYGYRLYMDNYYISVSLCQTLFEQKVFVCGTLRLARGAPKDLQQLSKKKQNMKYDEIQERHNNNVIVLLWKDKRIVNMVSTFHDARTLQKEVNTKKKGQNGRFHRVMKTIHKPLMVEDYNQHMGGVDHYDQMVQYYPLLRRTYKWTRKFMFYLIQMAIFNSYALYKMYALTPRKMALLEYMEHIIEKLLTFTQDEWPASGVPIYHAPDVPNPRPPYQPRSRVATPASTAATLATTAATLATTAATPSTTAATLATTAATLATTAATLATTAATPSTTAATLATITTTLATTATTLATTATTLTTTAATPGPSAIPAAARRRHEGGDAPRNKHPRIVIDDNLRLNQALQHNPERIPDKRRLHYHLCYCRNVRFRHKLYVPGV</sequence>
<dbReference type="EMBL" id="JAWZYT010002164">
    <property type="protein sequence ID" value="KAK4306185.1"/>
    <property type="molecule type" value="Genomic_DNA"/>
</dbReference>
<dbReference type="Proteomes" id="UP001292094">
    <property type="component" value="Unassembled WGS sequence"/>
</dbReference>
<protein>
    <recommendedName>
        <fullName evidence="2">PiggyBac transposable element-derived protein domain-containing protein</fullName>
    </recommendedName>
</protein>
<keyword evidence="1" id="KW-0472">Membrane</keyword>
<accession>A0AAE1U4R7</accession>
<organism evidence="3 4">
    <name type="scientific">Petrolisthes manimaculis</name>
    <dbReference type="NCBI Taxonomy" id="1843537"/>
    <lineage>
        <taxon>Eukaryota</taxon>
        <taxon>Metazoa</taxon>
        <taxon>Ecdysozoa</taxon>
        <taxon>Arthropoda</taxon>
        <taxon>Crustacea</taxon>
        <taxon>Multicrustacea</taxon>
        <taxon>Malacostraca</taxon>
        <taxon>Eumalacostraca</taxon>
        <taxon>Eucarida</taxon>
        <taxon>Decapoda</taxon>
        <taxon>Pleocyemata</taxon>
        <taxon>Anomura</taxon>
        <taxon>Galatheoidea</taxon>
        <taxon>Porcellanidae</taxon>
        <taxon>Petrolisthes</taxon>
    </lineage>
</organism>
<keyword evidence="1" id="KW-1133">Transmembrane helix</keyword>
<comment type="caution">
    <text evidence="3">The sequence shown here is derived from an EMBL/GenBank/DDBJ whole genome shotgun (WGS) entry which is preliminary data.</text>
</comment>
<dbReference type="Pfam" id="PF13843">
    <property type="entry name" value="DDE_Tnp_1_7"/>
    <property type="match status" value="1"/>
</dbReference>
<feature type="domain" description="PiggyBac transposable element-derived protein" evidence="2">
    <location>
        <begin position="2"/>
        <end position="208"/>
    </location>
</feature>
<reference evidence="3" key="1">
    <citation type="submission" date="2023-11" db="EMBL/GenBank/DDBJ databases">
        <title>Genome assemblies of two species of porcelain crab, Petrolisthes cinctipes and Petrolisthes manimaculis (Anomura: Porcellanidae).</title>
        <authorList>
            <person name="Angst P."/>
        </authorList>
    </citation>
    <scope>NUCLEOTIDE SEQUENCE</scope>
    <source>
        <strain evidence="3">PB745_02</strain>
        <tissue evidence="3">Gill</tissue>
    </source>
</reference>
<keyword evidence="4" id="KW-1185">Reference proteome</keyword>
<proteinExistence type="predicted"/>
<evidence type="ECO:0000313" key="3">
    <source>
        <dbReference type="EMBL" id="KAK4306185.1"/>
    </source>
</evidence>
<dbReference type="InterPro" id="IPR029526">
    <property type="entry name" value="PGBD"/>
</dbReference>
<gene>
    <name evidence="3" type="ORF">Pmani_021960</name>
</gene>